<name>A0A0G2HRY8_9PEZI</name>
<gene>
    <name evidence="2" type="ORF">UCDDA912_g09158</name>
</gene>
<dbReference type="PANTHER" id="PTHR46082:SF6">
    <property type="entry name" value="AAA+ ATPASE DOMAIN-CONTAINING PROTEIN-RELATED"/>
    <property type="match status" value="1"/>
</dbReference>
<dbReference type="SUPFAM" id="SSF48452">
    <property type="entry name" value="TPR-like"/>
    <property type="match status" value="1"/>
</dbReference>
<proteinExistence type="predicted"/>
<accession>A0A0G2HRY8</accession>
<dbReference type="EMBL" id="LCUC01000434">
    <property type="protein sequence ID" value="KKY30900.1"/>
    <property type="molecule type" value="Genomic_DNA"/>
</dbReference>
<organism evidence="2 3">
    <name type="scientific">Diaporthe ampelina</name>
    <dbReference type="NCBI Taxonomy" id="1214573"/>
    <lineage>
        <taxon>Eukaryota</taxon>
        <taxon>Fungi</taxon>
        <taxon>Dikarya</taxon>
        <taxon>Ascomycota</taxon>
        <taxon>Pezizomycotina</taxon>
        <taxon>Sordariomycetes</taxon>
        <taxon>Sordariomycetidae</taxon>
        <taxon>Diaporthales</taxon>
        <taxon>Diaporthaceae</taxon>
        <taxon>Diaporthe</taxon>
    </lineage>
</organism>
<dbReference type="Pfam" id="PF13374">
    <property type="entry name" value="TPR_10"/>
    <property type="match status" value="3"/>
</dbReference>
<dbReference type="SMART" id="SM00028">
    <property type="entry name" value="TPR"/>
    <property type="match status" value="3"/>
</dbReference>
<evidence type="ECO:0000256" key="1">
    <source>
        <dbReference type="SAM" id="MobiDB-lite"/>
    </source>
</evidence>
<dbReference type="STRING" id="1214573.A0A0G2HRY8"/>
<reference evidence="2 3" key="2">
    <citation type="submission" date="2015-05" db="EMBL/GenBank/DDBJ databases">
        <authorList>
            <person name="Morales-Cruz A."/>
            <person name="Amrine K.C."/>
            <person name="Cantu D."/>
        </authorList>
    </citation>
    <scope>NUCLEOTIDE SEQUENCE [LARGE SCALE GENOMIC DNA]</scope>
    <source>
        <strain evidence="2">DA912</strain>
    </source>
</reference>
<reference evidence="2 3" key="1">
    <citation type="submission" date="2015-05" db="EMBL/GenBank/DDBJ databases">
        <title>Distinctive expansion of gene families associated with plant cell wall degradation and secondary metabolism in the genomes of grapevine trunk pathogens.</title>
        <authorList>
            <person name="Lawrence D.P."/>
            <person name="Travadon R."/>
            <person name="Rolshausen P.E."/>
            <person name="Baumgartner K."/>
        </authorList>
    </citation>
    <scope>NUCLEOTIDE SEQUENCE [LARGE SCALE GENOMIC DNA]</scope>
    <source>
        <strain evidence="2">DA912</strain>
    </source>
</reference>
<dbReference type="OrthoDB" id="5086500at2759"/>
<evidence type="ECO:0000313" key="2">
    <source>
        <dbReference type="EMBL" id="KKY30900.1"/>
    </source>
</evidence>
<protein>
    <submittedName>
        <fullName evidence="2">Putative kinesin light chain 1</fullName>
    </submittedName>
</protein>
<dbReference type="Proteomes" id="UP000034680">
    <property type="component" value="Unassembled WGS sequence"/>
</dbReference>
<sequence length="733" mass="81512">MLPFPVAKGFARRDGILEKIKAKFDYSSKIALVGPCGSGKTHVAVEYADGFLKENPDAKILWVNASNTAEFELSFDAIKDKMKLKQRRKGDFMEVVRDFLKQGESGQWLMIIDGLDQAGASYNAAQSKDNEPAKDHDSLESIIDYIPEGHMYGGQVLVTTRSKSMATRVVNHKYIVELPAKLSEEDVALLLGVKNGISSSSTSYQTKIAGALQRSAGALALVRAYKETSGAEFFWKDLWKLVEASNNETSDLKNASPTWEQIKAMNGIWKPLYSQLETNHAEAARLLQILSLLEVQSIPIFLIEKYFDDKSHRAKQVKVLTDYDMLELSVNRRDARVTPLVRLSTNAMLDSNRSDDASFLKQAALALVVDAFPSADSVDNIKCKALKPCAMAALRLGSDSAEGRHKRAQLLLNVAAYEKRLGRYDPAAELLEQCLDLCKSKTKTPDATRKRIQKEAKKLLDETQKEQQRSQRRRSREKGGSPPPDDSEKFPDMRALVISPESKADDVHKVSRGVLAAHRQPDLMEDNIKHSQQILDWCRARYGPRHQDTVRQLYNVALAHDAHGDHASAEQLYLEAIGVMEGIYGKGSTSAELLRMQASLARMYCQQARFADADALLKRVVRGQAESLGPDHPETLVTRMNLALVAQELRPDELEAPARALQGVLAAQVRLLGDEHPATLNTACNLAQNYQASGRVAEAEPLLRLSLGEQRKSLGERHPDTVRTMEMLKELEG</sequence>
<feature type="region of interest" description="Disordered" evidence="1">
    <location>
        <begin position="457"/>
        <end position="491"/>
    </location>
</feature>
<comment type="caution">
    <text evidence="2">The sequence shown here is derived from an EMBL/GenBank/DDBJ whole genome shotgun (WGS) entry which is preliminary data.</text>
</comment>
<feature type="compositionally biased region" description="Basic and acidic residues" evidence="1">
    <location>
        <begin position="457"/>
        <end position="469"/>
    </location>
</feature>
<dbReference type="InterPro" id="IPR019734">
    <property type="entry name" value="TPR_rpt"/>
</dbReference>
<evidence type="ECO:0000313" key="3">
    <source>
        <dbReference type="Proteomes" id="UP000034680"/>
    </source>
</evidence>
<dbReference type="SUPFAM" id="SSF52540">
    <property type="entry name" value="P-loop containing nucleoside triphosphate hydrolases"/>
    <property type="match status" value="1"/>
</dbReference>
<dbReference type="Gene3D" id="1.25.40.10">
    <property type="entry name" value="Tetratricopeptide repeat domain"/>
    <property type="match status" value="3"/>
</dbReference>
<dbReference type="InterPro" id="IPR053137">
    <property type="entry name" value="NLR-like"/>
</dbReference>
<dbReference type="Gene3D" id="3.40.50.300">
    <property type="entry name" value="P-loop containing nucleotide triphosphate hydrolases"/>
    <property type="match status" value="1"/>
</dbReference>
<dbReference type="AlphaFoldDB" id="A0A0G2HRY8"/>
<dbReference type="PANTHER" id="PTHR46082">
    <property type="entry name" value="ATP/GTP-BINDING PROTEIN-RELATED"/>
    <property type="match status" value="1"/>
</dbReference>
<keyword evidence="3" id="KW-1185">Reference proteome</keyword>
<dbReference type="InterPro" id="IPR011990">
    <property type="entry name" value="TPR-like_helical_dom_sf"/>
</dbReference>
<dbReference type="InterPro" id="IPR027417">
    <property type="entry name" value="P-loop_NTPase"/>
</dbReference>